<keyword evidence="4" id="KW-1185">Reference proteome</keyword>
<dbReference type="PRINTS" id="PR00409">
    <property type="entry name" value="PHDIOXRDTASE"/>
</dbReference>
<dbReference type="GO" id="GO:0051536">
    <property type="term" value="F:iron-sulfur cluster binding"/>
    <property type="evidence" value="ECO:0007669"/>
    <property type="project" value="InterPro"/>
</dbReference>
<reference evidence="3 4" key="1">
    <citation type="submission" date="2019-09" db="EMBL/GenBank/DDBJ databases">
        <title>Chitinophaga ginsengihumi sp. nov., isolated from soil of ginseng rhizosphere.</title>
        <authorList>
            <person name="Lee J."/>
        </authorList>
    </citation>
    <scope>NUCLEOTIDE SEQUENCE [LARGE SCALE GENOMIC DNA]</scope>
    <source>
        <strain evidence="3 4">BN140078</strain>
    </source>
</reference>
<dbReference type="GO" id="GO:0030151">
    <property type="term" value="F:molybdenum ion binding"/>
    <property type="evidence" value="ECO:0007669"/>
    <property type="project" value="InterPro"/>
</dbReference>
<dbReference type="SUPFAM" id="SSF50800">
    <property type="entry name" value="PK beta-barrel domain-like"/>
    <property type="match status" value="1"/>
</dbReference>
<dbReference type="InterPro" id="IPR005163">
    <property type="entry name" value="Tri_helical_YiiM-like"/>
</dbReference>
<sequence length="576" mass="62704">MRVLSVNVSMPLEIEWKGQLVKTSIFKSPVAGKVIVRRLNLEGDLQSDQLAHGGEHRALMVYQKESYEYWRTKLQREDLHYGQFGENLTVEGLADADVCIGDRYKIGTAIFEVTQPRVTCYKVGISLGVPEMPALLVSNKRPGFYFRVIQEGELTAGDEIYKIADGPEGMSVAEIDALLYSSQHPADKLSRALKIPALSNGWQLSFRELAAAVDQGATGNAGLTGAFPPPAWKGFRELRVRQIKQESADVRSFVLEAADGAALPGFLPGQHVTVRITVGPDKPKILRTYSLCGPPDDGYYHIAVKLEEGPGSIYLHQHLQVGDILEVSAPRGSFTLAANNDPVILLSAGVGITPLLGMLYALARKPDGREVWWIHSARDSAHHSFAHEIKELSVSLPGLHAVTLYSRPLDMDKAGGHYDYAGHLNTDILRGLHIPATSNCYLCGPDSYLTATTAALTAIGIAPERIYKELFDNIVSPGSAKAPHKPIGAEGNGPLVTFTKSKISFAWDNRFNNLLEAAEACDVQARWSCRTGVCHRCESALLDGQVSYSPEPLDAPADGNVLICCARPETDVSIDL</sequence>
<dbReference type="Gene3D" id="2.40.33.20">
    <property type="entry name" value="PK beta-barrel domain-like"/>
    <property type="match status" value="1"/>
</dbReference>
<name>A0A5B2VSA8_9BACT</name>
<dbReference type="PANTHER" id="PTHR30212:SF2">
    <property type="entry name" value="PROTEIN YIIM"/>
    <property type="match status" value="1"/>
</dbReference>
<dbReference type="Pfam" id="PF00175">
    <property type="entry name" value="NAD_binding_1"/>
    <property type="match status" value="1"/>
</dbReference>
<dbReference type="InterPro" id="IPR017927">
    <property type="entry name" value="FAD-bd_FR_type"/>
</dbReference>
<dbReference type="SUPFAM" id="SSF52343">
    <property type="entry name" value="Ferredoxin reductase-like, C-terminal NADP-linked domain"/>
    <property type="match status" value="1"/>
</dbReference>
<dbReference type="Pfam" id="PF03473">
    <property type="entry name" value="MOSC"/>
    <property type="match status" value="1"/>
</dbReference>
<dbReference type="InterPro" id="IPR039261">
    <property type="entry name" value="FNR_nucleotide-bd"/>
</dbReference>
<dbReference type="EMBL" id="VUOC01000002">
    <property type="protein sequence ID" value="KAA2242653.1"/>
    <property type="molecule type" value="Genomic_DNA"/>
</dbReference>
<dbReference type="Pfam" id="PF03475">
    <property type="entry name" value="YiiM_3-alpha"/>
    <property type="match status" value="1"/>
</dbReference>
<dbReference type="CDD" id="cd06184">
    <property type="entry name" value="flavohem_like_fad_nad_binding"/>
    <property type="match status" value="1"/>
</dbReference>
<proteinExistence type="predicted"/>
<dbReference type="Gene3D" id="3.10.20.30">
    <property type="match status" value="1"/>
</dbReference>
<evidence type="ECO:0000259" key="1">
    <source>
        <dbReference type="PROSITE" id="PS51340"/>
    </source>
</evidence>
<organism evidence="3 4">
    <name type="scientific">Chitinophaga agrisoli</name>
    <dbReference type="NCBI Taxonomy" id="2607653"/>
    <lineage>
        <taxon>Bacteria</taxon>
        <taxon>Pseudomonadati</taxon>
        <taxon>Bacteroidota</taxon>
        <taxon>Chitinophagia</taxon>
        <taxon>Chitinophagales</taxon>
        <taxon>Chitinophagaceae</taxon>
        <taxon>Chitinophaga</taxon>
    </lineage>
</organism>
<dbReference type="RefSeq" id="WP_149837526.1">
    <property type="nucleotide sequence ID" value="NZ_VUOC01000002.1"/>
</dbReference>
<dbReference type="Gene3D" id="3.40.50.80">
    <property type="entry name" value="Nucleotide-binding domain of ferredoxin-NADP reductase (FNR) module"/>
    <property type="match status" value="1"/>
</dbReference>
<dbReference type="InterPro" id="IPR017938">
    <property type="entry name" value="Riboflavin_synthase-like_b-brl"/>
</dbReference>
<dbReference type="InterPro" id="IPR012675">
    <property type="entry name" value="Beta-grasp_dom_sf"/>
</dbReference>
<dbReference type="CDD" id="cd00207">
    <property type="entry name" value="fer2"/>
    <property type="match status" value="1"/>
</dbReference>
<dbReference type="Pfam" id="PF00970">
    <property type="entry name" value="FAD_binding_6"/>
    <property type="match status" value="1"/>
</dbReference>
<dbReference type="InterPro" id="IPR052353">
    <property type="entry name" value="Benzoxazolinone_Detox_Enz"/>
</dbReference>
<reference evidence="3 4" key="2">
    <citation type="submission" date="2019-09" db="EMBL/GenBank/DDBJ databases">
        <authorList>
            <person name="Jin C."/>
        </authorList>
    </citation>
    <scope>NUCLEOTIDE SEQUENCE [LARGE SCALE GENOMIC DNA]</scope>
    <source>
        <strain evidence="3 4">BN140078</strain>
    </source>
</reference>
<dbReference type="InterPro" id="IPR005302">
    <property type="entry name" value="MoCF_Sase_C"/>
</dbReference>
<dbReference type="InterPro" id="IPR001041">
    <property type="entry name" value="2Fe-2S_ferredoxin-type"/>
</dbReference>
<evidence type="ECO:0000259" key="2">
    <source>
        <dbReference type="PROSITE" id="PS51384"/>
    </source>
</evidence>
<evidence type="ECO:0000313" key="4">
    <source>
        <dbReference type="Proteomes" id="UP000324611"/>
    </source>
</evidence>
<dbReference type="AlphaFoldDB" id="A0A5B2VSA8"/>
<dbReference type="SUPFAM" id="SSF54292">
    <property type="entry name" value="2Fe-2S ferredoxin-like"/>
    <property type="match status" value="1"/>
</dbReference>
<dbReference type="InterPro" id="IPR008333">
    <property type="entry name" value="Cbr1-like_FAD-bd_dom"/>
</dbReference>
<dbReference type="InterPro" id="IPR036010">
    <property type="entry name" value="2Fe-2S_ferredoxin-like_sf"/>
</dbReference>
<accession>A0A5B2VSA8</accession>
<dbReference type="InterPro" id="IPR011037">
    <property type="entry name" value="Pyrv_Knase-like_insert_dom_sf"/>
</dbReference>
<dbReference type="Proteomes" id="UP000324611">
    <property type="component" value="Unassembled WGS sequence"/>
</dbReference>
<feature type="domain" description="MOSC" evidence="1">
    <location>
        <begin position="28"/>
        <end position="163"/>
    </location>
</feature>
<gene>
    <name evidence="3" type="ORF">F0L74_08975</name>
</gene>
<evidence type="ECO:0000313" key="3">
    <source>
        <dbReference type="EMBL" id="KAA2242653.1"/>
    </source>
</evidence>
<protein>
    <submittedName>
        <fullName evidence="3">MOSC domain-containing protein</fullName>
    </submittedName>
</protein>
<dbReference type="PANTHER" id="PTHR30212">
    <property type="entry name" value="PROTEIN YIIM"/>
    <property type="match status" value="1"/>
</dbReference>
<comment type="caution">
    <text evidence="3">The sequence shown here is derived from an EMBL/GenBank/DDBJ whole genome shotgun (WGS) entry which is preliminary data.</text>
</comment>
<dbReference type="Pfam" id="PF00111">
    <property type="entry name" value="Fer2"/>
    <property type="match status" value="1"/>
</dbReference>
<dbReference type="PROSITE" id="PS51384">
    <property type="entry name" value="FAD_FR"/>
    <property type="match status" value="1"/>
</dbReference>
<dbReference type="GO" id="GO:0030170">
    <property type="term" value="F:pyridoxal phosphate binding"/>
    <property type="evidence" value="ECO:0007669"/>
    <property type="project" value="InterPro"/>
</dbReference>
<dbReference type="Gene3D" id="2.40.30.10">
    <property type="entry name" value="Translation factors"/>
    <property type="match status" value="1"/>
</dbReference>
<dbReference type="PROSITE" id="PS51340">
    <property type="entry name" value="MOSC"/>
    <property type="match status" value="1"/>
</dbReference>
<dbReference type="SUPFAM" id="SSF63380">
    <property type="entry name" value="Riboflavin synthase domain-like"/>
    <property type="match status" value="1"/>
</dbReference>
<dbReference type="InterPro" id="IPR001433">
    <property type="entry name" value="OxRdtase_FAD/NAD-bd"/>
</dbReference>
<feature type="domain" description="FAD-binding FR-type" evidence="2">
    <location>
        <begin position="233"/>
        <end position="337"/>
    </location>
</feature>
<dbReference type="GO" id="GO:0016491">
    <property type="term" value="F:oxidoreductase activity"/>
    <property type="evidence" value="ECO:0007669"/>
    <property type="project" value="InterPro"/>
</dbReference>